<proteinExistence type="predicted"/>
<evidence type="ECO:0000313" key="5">
    <source>
        <dbReference type="EMBL" id="KAE9410671.1"/>
    </source>
</evidence>
<keyword evidence="6" id="KW-1185">Reference proteome</keyword>
<name>A0A6A4IJ80_9AGAR</name>
<dbReference type="InterPro" id="IPR002893">
    <property type="entry name" value="Znf_MYND"/>
</dbReference>
<gene>
    <name evidence="5" type="ORF">BT96DRAFT_1011427</name>
</gene>
<dbReference type="Pfam" id="PF01753">
    <property type="entry name" value="zf-MYND"/>
    <property type="match status" value="1"/>
</dbReference>
<keyword evidence="3" id="KW-0862">Zinc</keyword>
<keyword evidence="1" id="KW-0479">Metal-binding</keyword>
<evidence type="ECO:0000259" key="4">
    <source>
        <dbReference type="Pfam" id="PF01753"/>
    </source>
</evidence>
<dbReference type="Gene3D" id="6.10.140.2220">
    <property type="match status" value="1"/>
</dbReference>
<sequence>MRQYLGRLGAIKLADGDFESKWMQASVSTRQKHVLVGISEAGNVARNINEARRFAFDVVRLEHLSQDGKTYLDLFKSIMPNDLDTMPKEPYCVPDGEWDSFQARMKKKHSRSKVHLRDIVYCSKECQVADYETSHKVICGKVIDVDAATQHAADRAAAKNPTTPQQIPPAIAGFKRSPHLLRHVQLLNKNPGIDLYKIFRPVRDKAMTTGDRDSIVALCFGRTWNVIYKQMENELEMPDLKEAILELQKKQSEDAQRPPLLLNESENLPSGDWDSLVEDHKFDLGRILNI</sequence>
<feature type="domain" description="MYND-type" evidence="4">
    <location>
        <begin position="118"/>
        <end position="139"/>
    </location>
</feature>
<reference evidence="5" key="1">
    <citation type="journal article" date="2019" name="Environ. Microbiol.">
        <title>Fungal ecological strategies reflected in gene transcription - a case study of two litter decomposers.</title>
        <authorList>
            <person name="Barbi F."/>
            <person name="Kohler A."/>
            <person name="Barry K."/>
            <person name="Baskaran P."/>
            <person name="Daum C."/>
            <person name="Fauchery L."/>
            <person name="Ihrmark K."/>
            <person name="Kuo A."/>
            <person name="LaButti K."/>
            <person name="Lipzen A."/>
            <person name="Morin E."/>
            <person name="Grigoriev I.V."/>
            <person name="Henrissat B."/>
            <person name="Lindahl B."/>
            <person name="Martin F."/>
        </authorList>
    </citation>
    <scope>NUCLEOTIDE SEQUENCE</scope>
    <source>
        <strain evidence="5">JB14</strain>
    </source>
</reference>
<accession>A0A6A4IJ80</accession>
<evidence type="ECO:0000256" key="3">
    <source>
        <dbReference type="ARBA" id="ARBA00022833"/>
    </source>
</evidence>
<evidence type="ECO:0000256" key="1">
    <source>
        <dbReference type="ARBA" id="ARBA00022723"/>
    </source>
</evidence>
<dbReference type="Proteomes" id="UP000799118">
    <property type="component" value="Unassembled WGS sequence"/>
</dbReference>
<keyword evidence="2" id="KW-0863">Zinc-finger</keyword>
<dbReference type="SUPFAM" id="SSF144232">
    <property type="entry name" value="HIT/MYND zinc finger-like"/>
    <property type="match status" value="1"/>
</dbReference>
<dbReference type="GO" id="GO:0008270">
    <property type="term" value="F:zinc ion binding"/>
    <property type="evidence" value="ECO:0007669"/>
    <property type="project" value="UniProtKB-KW"/>
</dbReference>
<dbReference type="OrthoDB" id="3020010at2759"/>
<evidence type="ECO:0000313" key="6">
    <source>
        <dbReference type="Proteomes" id="UP000799118"/>
    </source>
</evidence>
<dbReference type="EMBL" id="ML769384">
    <property type="protein sequence ID" value="KAE9410671.1"/>
    <property type="molecule type" value="Genomic_DNA"/>
</dbReference>
<evidence type="ECO:0000256" key="2">
    <source>
        <dbReference type="ARBA" id="ARBA00022771"/>
    </source>
</evidence>
<dbReference type="AlphaFoldDB" id="A0A6A4IJ80"/>
<organism evidence="5 6">
    <name type="scientific">Gymnopus androsaceus JB14</name>
    <dbReference type="NCBI Taxonomy" id="1447944"/>
    <lineage>
        <taxon>Eukaryota</taxon>
        <taxon>Fungi</taxon>
        <taxon>Dikarya</taxon>
        <taxon>Basidiomycota</taxon>
        <taxon>Agaricomycotina</taxon>
        <taxon>Agaricomycetes</taxon>
        <taxon>Agaricomycetidae</taxon>
        <taxon>Agaricales</taxon>
        <taxon>Marasmiineae</taxon>
        <taxon>Omphalotaceae</taxon>
        <taxon>Gymnopus</taxon>
    </lineage>
</organism>
<protein>
    <recommendedName>
        <fullName evidence="4">MYND-type domain-containing protein</fullName>
    </recommendedName>
</protein>